<dbReference type="GO" id="GO:0006310">
    <property type="term" value="P:DNA recombination"/>
    <property type="evidence" value="ECO:0007669"/>
    <property type="project" value="UniProtKB-KW"/>
</dbReference>
<dbReference type="InParanoid" id="A0A1Y2FRW7"/>
<keyword evidence="1" id="KW-0233">DNA recombination</keyword>
<dbReference type="GO" id="GO:0003677">
    <property type="term" value="F:DNA binding"/>
    <property type="evidence" value="ECO:0007669"/>
    <property type="project" value="InterPro"/>
</dbReference>
<name>A0A1Y2FRW7_9BASI</name>
<dbReference type="STRING" id="106004.A0A1Y2FRW7"/>
<feature type="non-terminal residue" evidence="2">
    <location>
        <position position="61"/>
    </location>
</feature>
<dbReference type="EMBL" id="MCGR01000014">
    <property type="protein sequence ID" value="ORY86733.1"/>
    <property type="molecule type" value="Genomic_DNA"/>
</dbReference>
<dbReference type="InterPro" id="IPR013762">
    <property type="entry name" value="Integrase-like_cat_sf"/>
</dbReference>
<feature type="non-terminal residue" evidence="2">
    <location>
        <position position="1"/>
    </location>
</feature>
<evidence type="ECO:0000313" key="3">
    <source>
        <dbReference type="Proteomes" id="UP000193467"/>
    </source>
</evidence>
<accession>A0A1Y2FRW7</accession>
<comment type="caution">
    <text evidence="2">The sequence shown here is derived from an EMBL/GenBank/DDBJ whole genome shotgun (WGS) entry which is preliminary data.</text>
</comment>
<dbReference type="AlphaFoldDB" id="A0A1Y2FRW7"/>
<dbReference type="GO" id="GO:0015074">
    <property type="term" value="P:DNA integration"/>
    <property type="evidence" value="ECO:0007669"/>
    <property type="project" value="InterPro"/>
</dbReference>
<keyword evidence="3" id="KW-1185">Reference proteome</keyword>
<proteinExistence type="predicted"/>
<dbReference type="InterPro" id="IPR011010">
    <property type="entry name" value="DNA_brk_join_enz"/>
</dbReference>
<evidence type="ECO:0008006" key="4">
    <source>
        <dbReference type="Google" id="ProtNLM"/>
    </source>
</evidence>
<protein>
    <recommendedName>
        <fullName evidence="4">Tyr recombinase domain-containing protein</fullName>
    </recommendedName>
</protein>
<dbReference type="OrthoDB" id="5598396at2759"/>
<sequence>RRWFVSRLRKHAGGGFTGHSLRPGGATWYILRGADDRTVRQLGRWSSSAWESYIRLQPELL</sequence>
<gene>
    <name evidence="2" type="ORF">BCR35DRAFT_254346</name>
</gene>
<organism evidence="2 3">
    <name type="scientific">Leucosporidium creatinivorum</name>
    <dbReference type="NCBI Taxonomy" id="106004"/>
    <lineage>
        <taxon>Eukaryota</taxon>
        <taxon>Fungi</taxon>
        <taxon>Dikarya</taxon>
        <taxon>Basidiomycota</taxon>
        <taxon>Pucciniomycotina</taxon>
        <taxon>Microbotryomycetes</taxon>
        <taxon>Leucosporidiales</taxon>
        <taxon>Leucosporidium</taxon>
    </lineage>
</organism>
<reference evidence="2 3" key="1">
    <citation type="submission" date="2016-07" db="EMBL/GenBank/DDBJ databases">
        <title>Pervasive Adenine N6-methylation of Active Genes in Fungi.</title>
        <authorList>
            <consortium name="DOE Joint Genome Institute"/>
            <person name="Mondo S.J."/>
            <person name="Dannebaum R.O."/>
            <person name="Kuo R.C."/>
            <person name="Labutti K."/>
            <person name="Haridas S."/>
            <person name="Kuo A."/>
            <person name="Salamov A."/>
            <person name="Ahrendt S.R."/>
            <person name="Lipzen A."/>
            <person name="Sullivan W."/>
            <person name="Andreopoulos W.B."/>
            <person name="Clum A."/>
            <person name="Lindquist E."/>
            <person name="Daum C."/>
            <person name="Ramamoorthy G.K."/>
            <person name="Gryganskyi A."/>
            <person name="Culley D."/>
            <person name="Magnuson J.K."/>
            <person name="James T.Y."/>
            <person name="O'Malley M.A."/>
            <person name="Stajich J.E."/>
            <person name="Spatafora J.W."/>
            <person name="Visel A."/>
            <person name="Grigoriev I.V."/>
        </authorList>
    </citation>
    <scope>NUCLEOTIDE SEQUENCE [LARGE SCALE GENOMIC DNA]</scope>
    <source>
        <strain evidence="2 3">62-1032</strain>
    </source>
</reference>
<dbReference type="Proteomes" id="UP000193467">
    <property type="component" value="Unassembled WGS sequence"/>
</dbReference>
<evidence type="ECO:0000313" key="2">
    <source>
        <dbReference type="EMBL" id="ORY86733.1"/>
    </source>
</evidence>
<dbReference type="Gene3D" id="1.10.443.10">
    <property type="entry name" value="Intergrase catalytic core"/>
    <property type="match status" value="1"/>
</dbReference>
<evidence type="ECO:0000256" key="1">
    <source>
        <dbReference type="ARBA" id="ARBA00023172"/>
    </source>
</evidence>
<dbReference type="SUPFAM" id="SSF56349">
    <property type="entry name" value="DNA breaking-rejoining enzymes"/>
    <property type="match status" value="1"/>
</dbReference>